<feature type="transmembrane region" description="Helical" evidence="1">
    <location>
        <begin position="562"/>
        <end position="583"/>
    </location>
</feature>
<feature type="transmembrane region" description="Helical" evidence="1">
    <location>
        <begin position="458"/>
        <end position="480"/>
    </location>
</feature>
<dbReference type="Gene3D" id="3.40.50.1820">
    <property type="entry name" value="alpha/beta hydrolase"/>
    <property type="match status" value="1"/>
</dbReference>
<dbReference type="AlphaFoldDB" id="A0A0J6Y4L5"/>
<feature type="transmembrane region" description="Helical" evidence="1">
    <location>
        <begin position="372"/>
        <end position="398"/>
    </location>
</feature>
<accession>A0A0J6Y4L5</accession>
<feature type="transmembrane region" description="Helical" evidence="1">
    <location>
        <begin position="185"/>
        <end position="202"/>
    </location>
</feature>
<proteinExistence type="predicted"/>
<feature type="transmembrane region" description="Helical" evidence="1">
    <location>
        <begin position="118"/>
        <end position="136"/>
    </location>
</feature>
<feature type="transmembrane region" description="Helical" evidence="1">
    <location>
        <begin position="290"/>
        <end position="317"/>
    </location>
</feature>
<feature type="transmembrane region" description="Helical" evidence="1">
    <location>
        <begin position="148"/>
        <end position="173"/>
    </location>
</feature>
<reference evidence="2 3" key="1">
    <citation type="journal article" date="2015" name="Genome Biol. Evol.">
        <title>Characterization of Three Mycobacterium spp. with Potential Use in Bioremediation by Genome Sequencing and Comparative Genomics.</title>
        <authorList>
            <person name="Das S."/>
            <person name="Pettersson B.M."/>
            <person name="Behra P.R."/>
            <person name="Ramesh M."/>
            <person name="Dasgupta S."/>
            <person name="Bhattacharya A."/>
            <person name="Kirsebom L.A."/>
        </authorList>
    </citation>
    <scope>NUCLEOTIDE SEQUENCE [LARGE SCALE GENOMIC DNA]</scope>
    <source>
        <strain evidence="2 3">DSM 44219</strain>
    </source>
</reference>
<keyword evidence="3" id="KW-1185">Reference proteome</keyword>
<evidence type="ECO:0008006" key="4">
    <source>
        <dbReference type="Google" id="ProtNLM"/>
    </source>
</evidence>
<feature type="transmembrane region" description="Helical" evidence="1">
    <location>
        <begin position="428"/>
        <end position="452"/>
    </location>
</feature>
<organism evidence="2 3">
    <name type="scientific">Mycolicibacterium chubuense</name>
    <name type="common">Mycobacterium chubuense</name>
    <dbReference type="NCBI Taxonomy" id="1800"/>
    <lineage>
        <taxon>Bacteria</taxon>
        <taxon>Bacillati</taxon>
        <taxon>Actinomycetota</taxon>
        <taxon>Actinomycetes</taxon>
        <taxon>Mycobacteriales</taxon>
        <taxon>Mycobacteriaceae</taxon>
        <taxon>Mycolicibacterium</taxon>
    </lineage>
</organism>
<evidence type="ECO:0000256" key="1">
    <source>
        <dbReference type="SAM" id="Phobius"/>
    </source>
</evidence>
<sequence>MFLSSVSALDEGGLVMVQLSAADGRRESSGAGGPSGSGKAPTIDFIANPGHRDAITESGTEIRVHGVGDHANFSALGRPGYENRRKSQVVICEPPQLPSHHLLLIAWSRANRHLTRTLWWYLLFPFTLINLAGYMAPRRRRQSLILQACISMVSVILTVSLAAWLIVIVETVWLPFVGPVEDVDARLVVCMSGPLAVAAVIVKRLRRNDVTSGCGAVCSSVHLVALAALAVVCYWRPAQWTSWFSDPFDPMTCLLIGSSGLVLAIALALSGVAVHAQVTASDMWAKRDASALAGAALLLLLATAVLHTAASLIRLVIEWMARLLNDIRDGVTNSDHPVSAVAQAGAQRVERGRRELPHLLLPHLDGLSRIDLLLGFFGVLVVILGVGVLGATAVNLWLRAPGSGSAAPRDPDRRSMSKWHSILRHAPACLSFVMLATATLTLAAWVGLAMLLRHTDNAAILACRNIILVVGIAVIGFLIIRRPERAAESLKVIFEMVADIAGFWQPRSVPLAGASYRLILMDGIDEAIRHAGVHPVALVGHSQGSVICAWYMATRRAPQSRITLYTCGCPLWSLYAAFFPAYFGRDFFANVARNSAGRRWFNYWRLTDPIATALPFAHDDDVTELRSAPLFGHGEYWREPQLRADIDAALHGADDLAAQA</sequence>
<protein>
    <recommendedName>
        <fullName evidence="4">Alpha/beta hydrolase family protein</fullName>
    </recommendedName>
</protein>
<feature type="transmembrane region" description="Helical" evidence="1">
    <location>
        <begin position="214"/>
        <end position="235"/>
    </location>
</feature>
<comment type="caution">
    <text evidence="2">The sequence shown here is derived from an EMBL/GenBank/DDBJ whole genome shotgun (WGS) entry which is preliminary data.</text>
</comment>
<dbReference type="SUPFAM" id="SSF53474">
    <property type="entry name" value="alpha/beta-Hydrolases"/>
    <property type="match status" value="1"/>
</dbReference>
<keyword evidence="1" id="KW-0812">Transmembrane</keyword>
<feature type="transmembrane region" description="Helical" evidence="1">
    <location>
        <begin position="255"/>
        <end position="278"/>
    </location>
</feature>
<keyword evidence="1" id="KW-0472">Membrane</keyword>
<dbReference type="InterPro" id="IPR029058">
    <property type="entry name" value="AB_hydrolase_fold"/>
</dbReference>
<gene>
    <name evidence="2" type="ORF">MCHUDSM44219_05571</name>
</gene>
<evidence type="ECO:0000313" key="2">
    <source>
        <dbReference type="EMBL" id="KMO68026.1"/>
    </source>
</evidence>
<evidence type="ECO:0000313" key="3">
    <source>
        <dbReference type="Proteomes" id="UP000036176"/>
    </source>
</evidence>
<dbReference type="Proteomes" id="UP000036176">
    <property type="component" value="Unassembled WGS sequence"/>
</dbReference>
<dbReference type="PATRIC" id="fig|1800.3.peg.5615"/>
<keyword evidence="1" id="KW-1133">Transmembrane helix</keyword>
<name>A0A0J6Y4L5_MYCCU</name>
<dbReference type="EMBL" id="JYNX01000091">
    <property type="protein sequence ID" value="KMO68026.1"/>
    <property type="molecule type" value="Genomic_DNA"/>
</dbReference>